<dbReference type="Gene3D" id="1.10.1740.10">
    <property type="match status" value="1"/>
</dbReference>
<dbReference type="PANTHER" id="PTHR43133">
    <property type="entry name" value="RNA POLYMERASE ECF-TYPE SIGMA FACTO"/>
    <property type="match status" value="1"/>
</dbReference>
<dbReference type="SUPFAM" id="SSF88946">
    <property type="entry name" value="Sigma2 domain of RNA polymerase sigma factors"/>
    <property type="match status" value="1"/>
</dbReference>
<evidence type="ECO:0000256" key="1">
    <source>
        <dbReference type="ARBA" id="ARBA00010641"/>
    </source>
</evidence>
<comment type="caution">
    <text evidence="7">The sequence shown here is derived from an EMBL/GenBank/DDBJ whole genome shotgun (WGS) entry which is preliminary data.</text>
</comment>
<dbReference type="InterPro" id="IPR013249">
    <property type="entry name" value="RNA_pol_sigma70_r4_t2"/>
</dbReference>
<dbReference type="InterPro" id="IPR014327">
    <property type="entry name" value="RNA_pol_sigma70_bacteroid"/>
</dbReference>
<evidence type="ECO:0000313" key="7">
    <source>
        <dbReference type="EMBL" id="MFD0990062.1"/>
    </source>
</evidence>
<dbReference type="NCBIfam" id="TIGR02985">
    <property type="entry name" value="Sig70_bacteroi1"/>
    <property type="match status" value="1"/>
</dbReference>
<dbReference type="Proteomes" id="UP001597061">
    <property type="component" value="Unassembled WGS sequence"/>
</dbReference>
<feature type="domain" description="RNA polymerase sigma-70 region 2" evidence="5">
    <location>
        <begin position="28"/>
        <end position="94"/>
    </location>
</feature>
<dbReference type="InterPro" id="IPR013324">
    <property type="entry name" value="RNA_pol_sigma_r3/r4-like"/>
</dbReference>
<dbReference type="RefSeq" id="WP_379925648.1">
    <property type="nucleotide sequence ID" value="NZ_JBHTJI010000001.1"/>
</dbReference>
<dbReference type="InterPro" id="IPR014284">
    <property type="entry name" value="RNA_pol_sigma-70_dom"/>
</dbReference>
<evidence type="ECO:0000259" key="5">
    <source>
        <dbReference type="Pfam" id="PF04542"/>
    </source>
</evidence>
<accession>A0ABW3JKY9</accession>
<evidence type="ECO:0000256" key="4">
    <source>
        <dbReference type="ARBA" id="ARBA00023163"/>
    </source>
</evidence>
<dbReference type="InterPro" id="IPR036388">
    <property type="entry name" value="WH-like_DNA-bd_sf"/>
</dbReference>
<dbReference type="PANTHER" id="PTHR43133:SF46">
    <property type="entry name" value="RNA POLYMERASE SIGMA-70 FACTOR ECF SUBFAMILY"/>
    <property type="match status" value="1"/>
</dbReference>
<feature type="domain" description="RNA polymerase sigma factor 70 region 4 type 2" evidence="6">
    <location>
        <begin position="122"/>
        <end position="170"/>
    </location>
</feature>
<evidence type="ECO:0000256" key="2">
    <source>
        <dbReference type="ARBA" id="ARBA00023015"/>
    </source>
</evidence>
<reference evidence="8" key="1">
    <citation type="journal article" date="2019" name="Int. J. Syst. Evol. Microbiol.">
        <title>The Global Catalogue of Microorganisms (GCM) 10K type strain sequencing project: providing services to taxonomists for standard genome sequencing and annotation.</title>
        <authorList>
            <consortium name="The Broad Institute Genomics Platform"/>
            <consortium name="The Broad Institute Genome Sequencing Center for Infectious Disease"/>
            <person name="Wu L."/>
            <person name="Ma J."/>
        </authorList>
    </citation>
    <scope>NUCLEOTIDE SEQUENCE [LARGE SCALE GENOMIC DNA]</scope>
    <source>
        <strain evidence="8">CCUG 62414</strain>
    </source>
</reference>
<dbReference type="InterPro" id="IPR013325">
    <property type="entry name" value="RNA_pol_sigma_r2"/>
</dbReference>
<protein>
    <submittedName>
        <fullName evidence="7">RNA polymerase sigma factor</fullName>
    </submittedName>
</protein>
<dbReference type="Pfam" id="PF08281">
    <property type="entry name" value="Sigma70_r4_2"/>
    <property type="match status" value="1"/>
</dbReference>
<dbReference type="Pfam" id="PF04542">
    <property type="entry name" value="Sigma70_r2"/>
    <property type="match status" value="1"/>
</dbReference>
<dbReference type="InterPro" id="IPR007627">
    <property type="entry name" value="RNA_pol_sigma70_r2"/>
</dbReference>
<sequence>MENNDLTHSESFLSLLKKGDKDAFKIIFDTYYKRLFAFALQYTEDKFAAEEIVEETLLKLWQKRTKLEKVENLKSYLYTMVRNASIDYLKKEKKFVRLDAKKHNSISTKEQYIIEEETHAILFQALETLPEKCRKVFELSCLDGAKYKDIAEDLQISINTVKSQRARAIELLKSYLKNYPFYQIFLASL</sequence>
<keyword evidence="2" id="KW-0805">Transcription regulation</keyword>
<keyword evidence="3" id="KW-0731">Sigma factor</keyword>
<keyword evidence="4" id="KW-0804">Transcription</keyword>
<organism evidence="7 8">
    <name type="scientific">Mariniflexile jejuense</name>
    <dbReference type="NCBI Taxonomy" id="1173582"/>
    <lineage>
        <taxon>Bacteria</taxon>
        <taxon>Pseudomonadati</taxon>
        <taxon>Bacteroidota</taxon>
        <taxon>Flavobacteriia</taxon>
        <taxon>Flavobacteriales</taxon>
        <taxon>Flavobacteriaceae</taxon>
        <taxon>Mariniflexile</taxon>
    </lineage>
</organism>
<dbReference type="EMBL" id="JBHTJI010000001">
    <property type="protein sequence ID" value="MFD0990062.1"/>
    <property type="molecule type" value="Genomic_DNA"/>
</dbReference>
<dbReference type="Gene3D" id="1.10.10.10">
    <property type="entry name" value="Winged helix-like DNA-binding domain superfamily/Winged helix DNA-binding domain"/>
    <property type="match status" value="1"/>
</dbReference>
<gene>
    <name evidence="7" type="ORF">ACFQ1R_08140</name>
</gene>
<dbReference type="SUPFAM" id="SSF88659">
    <property type="entry name" value="Sigma3 and sigma4 domains of RNA polymerase sigma factors"/>
    <property type="match status" value="1"/>
</dbReference>
<evidence type="ECO:0000259" key="6">
    <source>
        <dbReference type="Pfam" id="PF08281"/>
    </source>
</evidence>
<evidence type="ECO:0000256" key="3">
    <source>
        <dbReference type="ARBA" id="ARBA00023082"/>
    </source>
</evidence>
<dbReference type="NCBIfam" id="TIGR02937">
    <property type="entry name" value="sigma70-ECF"/>
    <property type="match status" value="1"/>
</dbReference>
<dbReference type="CDD" id="cd06171">
    <property type="entry name" value="Sigma70_r4"/>
    <property type="match status" value="1"/>
</dbReference>
<proteinExistence type="inferred from homology"/>
<keyword evidence="8" id="KW-1185">Reference proteome</keyword>
<dbReference type="InterPro" id="IPR039425">
    <property type="entry name" value="RNA_pol_sigma-70-like"/>
</dbReference>
<name>A0ABW3JKY9_9FLAO</name>
<evidence type="ECO:0000313" key="8">
    <source>
        <dbReference type="Proteomes" id="UP001597061"/>
    </source>
</evidence>
<comment type="similarity">
    <text evidence="1">Belongs to the sigma-70 factor family. ECF subfamily.</text>
</comment>